<dbReference type="AlphaFoldDB" id="E4U346"/>
<dbReference type="STRING" id="709032.Sulku_1053"/>
<dbReference type="EC" id="1.3.1.76" evidence="2"/>
<dbReference type="GO" id="GO:0019354">
    <property type="term" value="P:siroheme biosynthetic process"/>
    <property type="evidence" value="ECO:0007669"/>
    <property type="project" value="UniProtKB-UniPathway"/>
</dbReference>
<comment type="pathway">
    <text evidence="1">Porphyrin-containing compound metabolism; siroheme biosynthesis; sirohydrochlorin from precorrin-2: step 1/1.</text>
</comment>
<evidence type="ECO:0000256" key="1">
    <source>
        <dbReference type="ARBA" id="ARBA00005010"/>
    </source>
</evidence>
<dbReference type="UniPathway" id="UPA00262">
    <property type="reaction ID" value="UER00222"/>
</dbReference>
<sequence>MAYFPMFVNLEQCDCLVVGGGEVALRKIEQLVKFSPRLTVIAPSVHPEISELARHYPIAIYERGYSINDLEGRFLVIGALDDLFEQERIFNYCKENHIHVNCVDSPLLCSFIFPALIVNDDLTIGINTAGRAPAVSSALRKFLTTLIPKGIGDLIDHVDSIRHSEPVGKERQEKIIRICKDFFGQ</sequence>
<evidence type="ECO:0000256" key="5">
    <source>
        <dbReference type="ARBA" id="ARBA00023244"/>
    </source>
</evidence>
<keyword evidence="5" id="KW-0627">Porphyrin biosynthesis</keyword>
<evidence type="ECO:0000256" key="2">
    <source>
        <dbReference type="ARBA" id="ARBA00012400"/>
    </source>
</evidence>
<organism evidence="7 8">
    <name type="scientific">Sulfuricurvum kujiense (strain ATCC BAA-921 / DSM 16994 / JCM 11577 / YK-1)</name>
    <dbReference type="NCBI Taxonomy" id="709032"/>
    <lineage>
        <taxon>Bacteria</taxon>
        <taxon>Pseudomonadati</taxon>
        <taxon>Campylobacterota</taxon>
        <taxon>Epsilonproteobacteria</taxon>
        <taxon>Campylobacterales</taxon>
        <taxon>Sulfurimonadaceae</taxon>
        <taxon>Sulfuricurvum</taxon>
    </lineage>
</organism>
<evidence type="ECO:0000313" key="7">
    <source>
        <dbReference type="EMBL" id="ADR33716.1"/>
    </source>
</evidence>
<dbReference type="Proteomes" id="UP000008721">
    <property type="component" value="Chromosome"/>
</dbReference>
<dbReference type="PANTHER" id="PTHR35330:SF1">
    <property type="entry name" value="SIROHEME BIOSYNTHESIS PROTEIN MET8"/>
    <property type="match status" value="1"/>
</dbReference>
<evidence type="ECO:0000313" key="8">
    <source>
        <dbReference type="Proteomes" id="UP000008721"/>
    </source>
</evidence>
<dbReference type="GO" id="GO:0043115">
    <property type="term" value="F:precorrin-2 dehydrogenase activity"/>
    <property type="evidence" value="ECO:0007669"/>
    <property type="project" value="UniProtKB-EC"/>
</dbReference>
<keyword evidence="3" id="KW-0560">Oxidoreductase</keyword>
<keyword evidence="4" id="KW-0520">NAD</keyword>
<evidence type="ECO:0000256" key="3">
    <source>
        <dbReference type="ARBA" id="ARBA00023002"/>
    </source>
</evidence>
<dbReference type="OrthoDB" id="9815856at2"/>
<dbReference type="InterPro" id="IPR006367">
    <property type="entry name" value="Sirohaem_synthase_N"/>
</dbReference>
<dbReference type="SUPFAM" id="SSF51735">
    <property type="entry name" value="NAD(P)-binding Rossmann-fold domains"/>
    <property type="match status" value="1"/>
</dbReference>
<dbReference type="InterPro" id="IPR036291">
    <property type="entry name" value="NAD(P)-bd_dom_sf"/>
</dbReference>
<dbReference type="Gene3D" id="3.40.50.720">
    <property type="entry name" value="NAD(P)-binding Rossmann-like Domain"/>
    <property type="match status" value="1"/>
</dbReference>
<dbReference type="InterPro" id="IPR028161">
    <property type="entry name" value="Met8-like"/>
</dbReference>
<reference evidence="7 8" key="1">
    <citation type="journal article" date="2012" name="Stand. Genomic Sci.">
        <title>Complete genome sequence of the sulfur compounds oxidizing chemolithoautotroph Sulfuricurvum kujiense type strain (YK-1(T)).</title>
        <authorList>
            <person name="Han C."/>
            <person name="Kotsyurbenko O."/>
            <person name="Chertkov O."/>
            <person name="Held B."/>
            <person name="Lapidus A."/>
            <person name="Nolan M."/>
            <person name="Lucas S."/>
            <person name="Hammon N."/>
            <person name="Deshpande S."/>
            <person name="Cheng J.F."/>
            <person name="Tapia R."/>
            <person name="Goodwin L.A."/>
            <person name="Pitluck S."/>
            <person name="Liolios K."/>
            <person name="Pagani I."/>
            <person name="Ivanova N."/>
            <person name="Mavromatis K."/>
            <person name="Mikhailova N."/>
            <person name="Pati A."/>
            <person name="Chen A."/>
            <person name="Palaniappan K."/>
            <person name="Land M."/>
            <person name="Hauser L."/>
            <person name="Chang Y.J."/>
            <person name="Jeffries C.D."/>
            <person name="Brambilla E.M."/>
            <person name="Rohde M."/>
            <person name="Spring S."/>
            <person name="Sikorski J."/>
            <person name="Goker M."/>
            <person name="Woyke T."/>
            <person name="Bristow J."/>
            <person name="Eisen J.A."/>
            <person name="Markowitz V."/>
            <person name="Hugenholtz P."/>
            <person name="Kyrpides N.C."/>
            <person name="Klenk H.P."/>
            <person name="Detter J.C."/>
        </authorList>
    </citation>
    <scope>NUCLEOTIDE SEQUENCE [LARGE SCALE GENOMIC DNA]</scope>
    <source>
        <strain evidence="8">ATCC BAA-921 / DSM 16994 / JCM 11577 / YK-1</strain>
    </source>
</reference>
<dbReference type="NCBIfam" id="TIGR01470">
    <property type="entry name" value="cysG_Nterm"/>
    <property type="match status" value="1"/>
</dbReference>
<accession>E4U346</accession>
<dbReference type="GO" id="GO:0004325">
    <property type="term" value="F:ferrochelatase activity"/>
    <property type="evidence" value="ECO:0007669"/>
    <property type="project" value="InterPro"/>
</dbReference>
<evidence type="ECO:0000256" key="6">
    <source>
        <dbReference type="ARBA" id="ARBA00047561"/>
    </source>
</evidence>
<comment type="catalytic activity">
    <reaction evidence="6">
        <text>precorrin-2 + NAD(+) = sirohydrochlorin + NADH + 2 H(+)</text>
        <dbReference type="Rhea" id="RHEA:15613"/>
        <dbReference type="ChEBI" id="CHEBI:15378"/>
        <dbReference type="ChEBI" id="CHEBI:57540"/>
        <dbReference type="ChEBI" id="CHEBI:57945"/>
        <dbReference type="ChEBI" id="CHEBI:58351"/>
        <dbReference type="ChEBI" id="CHEBI:58827"/>
        <dbReference type="EC" id="1.3.1.76"/>
    </reaction>
</comment>
<protein>
    <recommendedName>
        <fullName evidence="2">precorrin-2 dehydrogenase</fullName>
        <ecNumber evidence="2">1.3.1.76</ecNumber>
    </recommendedName>
</protein>
<dbReference type="RefSeq" id="WP_013459913.1">
    <property type="nucleotide sequence ID" value="NC_014762.1"/>
</dbReference>
<dbReference type="Pfam" id="PF13241">
    <property type="entry name" value="NAD_binding_7"/>
    <property type="match status" value="1"/>
</dbReference>
<keyword evidence="8" id="KW-1185">Reference proteome</keyword>
<gene>
    <name evidence="7" type="ordered locus">Sulku_1053</name>
</gene>
<dbReference type="PANTHER" id="PTHR35330">
    <property type="entry name" value="SIROHEME BIOSYNTHESIS PROTEIN MET8"/>
    <property type="match status" value="1"/>
</dbReference>
<evidence type="ECO:0000256" key="4">
    <source>
        <dbReference type="ARBA" id="ARBA00023027"/>
    </source>
</evidence>
<dbReference type="eggNOG" id="COG1648">
    <property type="taxonomic scope" value="Bacteria"/>
</dbReference>
<name>E4U346_SULKY</name>
<dbReference type="EMBL" id="CP002355">
    <property type="protein sequence ID" value="ADR33716.1"/>
    <property type="molecule type" value="Genomic_DNA"/>
</dbReference>
<dbReference type="KEGG" id="sku:Sulku_1053"/>
<dbReference type="HOGENOM" id="CLU_011276_8_1_7"/>
<dbReference type="SUPFAM" id="SSF75615">
    <property type="entry name" value="Siroheme synthase middle domains-like"/>
    <property type="match status" value="1"/>
</dbReference>
<proteinExistence type="predicted"/>
<dbReference type="Gene3D" id="3.30.160.110">
    <property type="entry name" value="Siroheme synthase, domain 2"/>
    <property type="match status" value="1"/>
</dbReference>